<dbReference type="EMBL" id="CP034035">
    <property type="protein sequence ID" value="QCR09003.1"/>
    <property type="molecule type" value="Genomic_DNA"/>
</dbReference>
<evidence type="ECO:0000313" key="6">
    <source>
        <dbReference type="Proteomes" id="UP000299580"/>
    </source>
</evidence>
<dbReference type="Gene3D" id="3.30.980.10">
    <property type="entry name" value="Threonyl-trna Synthetase, Chain A, domain 2"/>
    <property type="match status" value="1"/>
</dbReference>
<dbReference type="SMART" id="SM00863">
    <property type="entry name" value="tRNA_SAD"/>
    <property type="match status" value="1"/>
</dbReference>
<dbReference type="OrthoDB" id="9812949at2"/>
<feature type="domain" description="Threonyl/alanyl tRNA synthetase SAD" evidence="4">
    <location>
        <begin position="193"/>
        <end position="233"/>
    </location>
</feature>
<dbReference type="PANTHER" id="PTHR43462">
    <property type="entry name" value="ALANYL-TRNA EDITING PROTEIN"/>
    <property type="match status" value="1"/>
</dbReference>
<dbReference type="InterPro" id="IPR051335">
    <property type="entry name" value="Alanyl-tRNA_Editing_Enzymes"/>
</dbReference>
<dbReference type="SUPFAM" id="SSF55186">
    <property type="entry name" value="ThrRS/AlaRS common domain"/>
    <property type="match status" value="1"/>
</dbReference>
<dbReference type="PANTHER" id="PTHR43462:SF1">
    <property type="entry name" value="ALANYL-TRNA EDITING PROTEIN AARSD1"/>
    <property type="match status" value="1"/>
</dbReference>
<gene>
    <name evidence="5" type="ORF">EH207_10955</name>
</gene>
<comment type="cofactor">
    <cofactor evidence="1">
        <name>Zn(2+)</name>
        <dbReference type="ChEBI" id="CHEBI:29105"/>
    </cofactor>
</comment>
<organism evidence="5 6">
    <name type="scientific">Brenneria rubrifaciens</name>
    <dbReference type="NCBI Taxonomy" id="55213"/>
    <lineage>
        <taxon>Bacteria</taxon>
        <taxon>Pseudomonadati</taxon>
        <taxon>Pseudomonadota</taxon>
        <taxon>Gammaproteobacteria</taxon>
        <taxon>Enterobacterales</taxon>
        <taxon>Pectobacteriaceae</taxon>
        <taxon>Brenneria</taxon>
    </lineage>
</organism>
<protein>
    <submittedName>
        <fullName evidence="5">Alanyl-tRNA editing protein</fullName>
    </submittedName>
</protein>
<dbReference type="GO" id="GO:0046872">
    <property type="term" value="F:metal ion binding"/>
    <property type="evidence" value="ECO:0007669"/>
    <property type="project" value="UniProtKB-KW"/>
</dbReference>
<dbReference type="InterPro" id="IPR012947">
    <property type="entry name" value="tRNA_SAD"/>
</dbReference>
<dbReference type="Proteomes" id="UP000299580">
    <property type="component" value="Chromosome"/>
</dbReference>
<dbReference type="KEGG" id="brb:EH207_10955"/>
<dbReference type="Pfam" id="PF07973">
    <property type="entry name" value="tRNA_SAD"/>
    <property type="match status" value="1"/>
</dbReference>
<reference evidence="5 6" key="1">
    <citation type="submission" date="2018-11" db="EMBL/GenBank/DDBJ databases">
        <title>Genome sequences of Brenneria nigrifluens and Brenneria rubrifaciens.</title>
        <authorList>
            <person name="Poret-Peterson A.T."/>
            <person name="McClean A.E."/>
            <person name="Kluepfel D.A."/>
        </authorList>
    </citation>
    <scope>NUCLEOTIDE SEQUENCE [LARGE SCALE GENOMIC DNA]</scope>
    <source>
        <strain evidence="5 6">6D370</strain>
    </source>
</reference>
<dbReference type="GO" id="GO:0043039">
    <property type="term" value="P:tRNA aminoacylation"/>
    <property type="evidence" value="ECO:0007669"/>
    <property type="project" value="InterPro"/>
</dbReference>
<dbReference type="RefSeq" id="WP_137714035.1">
    <property type="nucleotide sequence ID" value="NZ_CP034035.1"/>
</dbReference>
<keyword evidence="3" id="KW-0862">Zinc</keyword>
<dbReference type="SUPFAM" id="SSF50447">
    <property type="entry name" value="Translation proteins"/>
    <property type="match status" value="1"/>
</dbReference>
<name>A0A4V1F9W6_9GAMM</name>
<dbReference type="InterPro" id="IPR009000">
    <property type="entry name" value="Transl_B-barrel_sf"/>
</dbReference>
<keyword evidence="6" id="KW-1185">Reference proteome</keyword>
<dbReference type="GO" id="GO:0002161">
    <property type="term" value="F:aminoacyl-tRNA deacylase activity"/>
    <property type="evidence" value="ECO:0007669"/>
    <property type="project" value="UniProtKB-ARBA"/>
</dbReference>
<accession>A0A4V1F9W6</accession>
<keyword evidence="2" id="KW-0479">Metal-binding</keyword>
<proteinExistence type="predicted"/>
<evidence type="ECO:0000256" key="3">
    <source>
        <dbReference type="ARBA" id="ARBA00022833"/>
    </source>
</evidence>
<evidence type="ECO:0000259" key="4">
    <source>
        <dbReference type="SMART" id="SM00863"/>
    </source>
</evidence>
<dbReference type="AlphaFoldDB" id="A0A4V1F9W6"/>
<evidence type="ECO:0000313" key="5">
    <source>
        <dbReference type="EMBL" id="QCR09003.1"/>
    </source>
</evidence>
<dbReference type="GO" id="GO:0005524">
    <property type="term" value="F:ATP binding"/>
    <property type="evidence" value="ECO:0007669"/>
    <property type="project" value="InterPro"/>
</dbReference>
<dbReference type="Gene3D" id="2.40.30.130">
    <property type="match status" value="1"/>
</dbReference>
<dbReference type="InterPro" id="IPR018163">
    <property type="entry name" value="Thr/Ala-tRNA-synth_IIc_edit"/>
</dbReference>
<evidence type="ECO:0000256" key="2">
    <source>
        <dbReference type="ARBA" id="ARBA00022723"/>
    </source>
</evidence>
<evidence type="ECO:0000256" key="1">
    <source>
        <dbReference type="ARBA" id="ARBA00001947"/>
    </source>
</evidence>
<sequence>MNKTSALYYKDAYLNQVDTQISYVCRDESGLPYCLLNETVFYPQGGGQLGDRGYLMLPTAHTSPQKVKVATTKRKGDEIRHYLDIDDSEFSYLQELASQNVTAILDWSRRYHQMRIHSAVHLIHCVLEEVSEHSIPHPVRSPLSDDNGENHYNLLLDDIDANVLNMVTIKLNAFCTTGHEIHTESDAERRNGFRLWKCGKWVIPCGGTHIKNTRETGTIFSTLKVKKNMTRITLWLTDESG</sequence>
<dbReference type="GO" id="GO:0004812">
    <property type="term" value="F:aminoacyl-tRNA ligase activity"/>
    <property type="evidence" value="ECO:0007669"/>
    <property type="project" value="InterPro"/>
</dbReference>